<name>A0A866VST4_9BETA</name>
<evidence type="ECO:0000313" key="5">
    <source>
        <dbReference type="EMBL" id="QOE74422.1"/>
    </source>
</evidence>
<dbReference type="Pfam" id="PF00606">
    <property type="entry name" value="Glycoprotein_B"/>
    <property type="match status" value="1"/>
</dbReference>
<evidence type="ECO:0000313" key="6">
    <source>
        <dbReference type="Proteomes" id="UP001162024"/>
    </source>
</evidence>
<organism evidence="5 6">
    <name type="scientific">Elephant endotheliotropic herpesvirus 3A</name>
    <dbReference type="NCBI Taxonomy" id="1329409"/>
    <lineage>
        <taxon>Viruses</taxon>
        <taxon>Duplodnaviria</taxon>
        <taxon>Heunggongvirae</taxon>
        <taxon>Peploviricota</taxon>
        <taxon>Herviviricetes</taxon>
        <taxon>Herpesvirales</taxon>
        <taxon>Orthoherpesviridae</taxon>
        <taxon>Betaherpesvirinae</taxon>
        <taxon>Proboscivirus</taxon>
        <taxon>Elephant endotheliotropic herpesvirus 3</taxon>
    </lineage>
</organism>
<dbReference type="Gene3D" id="1.20.5.1890">
    <property type="match status" value="1"/>
</dbReference>
<dbReference type="Pfam" id="PF17416">
    <property type="entry name" value="Glycoprot_B_PH1"/>
    <property type="match status" value="1"/>
</dbReference>
<evidence type="ECO:0000256" key="1">
    <source>
        <dbReference type="SAM" id="Phobius"/>
    </source>
</evidence>
<dbReference type="EMBL" id="MN373268">
    <property type="protein sequence ID" value="QOE74422.1"/>
    <property type="molecule type" value="Genomic_DNA"/>
</dbReference>
<sequence>MWCTDRTCTRSCTRTCLTTTRAMTTRSRWRCATMMICWFLVAGEKTHAQTNTNSKDVISVITKEEEVWPYRVCGMSQATDTFRFARNIKCPTYSANDNGTEGVLLIYKPNIVPYIFPVRTFYKEITTRKRYSDTYAYHEMGETVKKVPVSEAEKRVVDVTGQCYSAADYVDGDAFIAAFDNDEENRTRNFMLGYSSSDGLTRYVTVNTLRPCLPGLWLHKTCTTVNCIVTDTMAKSRYPYEFFALPTGEMVDMSPFYDGSNRERFAEPSTKFKVYEKYERLKKLTIETTERETFPKMAFLEKRDYSIEWEIKPKNESPCHYVLWRASTQAIMTKTVNHTLHFMARELTATFGSDDKELDLASKYPCVHTDAQKKLTEMFNADLKSTHISESRHNHSYITQGGLILVFMPVQNKKIVQLMNITDKINRTHTNNTEIRKKREASQTKKGNDIYDQFLDLSVAQVQFAYDTIRSYINQALTNIADAWCRDQKRTNDMWGIISKVNPSAALSAIFDKPVSARYIGDIMSVSKCIDVNQESVKIYQTMTVPKTGTEWGVRAQCYSRPLVEFRFDNETVETVRTGQLGLDNEILLGQYRTELCQENSIRYFIAGRYIHVFKDYKFHHTINLTSIDIVDTFIHLNISFLQNIDFQMLRLYTQEEQFASRLLDLETLFRDFNMYRHRIYKLEEAVHVKPYVPPAGMRHFFEGMGAVGGAISGALGAMESLVSGVAAFLKNPFGGTLSIILIGCVIVGVLVVYNRMNHSRNNPMQYYFPYVDRGHPLQPQHVDAPPSYEESTAQKPTTKFSEEDAYMMLMAMKDLDHTERKTRMEEQKQQPSVFEKLRHRGYSALKSLDF</sequence>
<dbReference type="SUPFAM" id="SSF161008">
    <property type="entry name" value="Viral glycoprotein ectodomain-like"/>
    <property type="match status" value="1"/>
</dbReference>
<gene>
    <name evidence="5" type="primary">U39</name>
</gene>
<dbReference type="Gene3D" id="6.10.250.3280">
    <property type="match status" value="1"/>
</dbReference>
<reference evidence="5" key="1">
    <citation type="journal article" date="2009" name="Vet. Pathol.">
        <title>Clinico-pathologic features of fatal disease attributed to new variants of endotheliotropic herpesviruses in two Asian elephants (Elephas maximus).</title>
        <authorList>
            <person name="Garner M.M."/>
            <person name="Helmick K."/>
            <person name="Ochsenreiter J."/>
            <person name="Richman L.K."/>
            <person name="Latimer E."/>
            <person name="Wise A.G."/>
            <person name="Maes R.K."/>
            <person name="Kiupel M."/>
            <person name="Nordhausen R.W."/>
            <person name="Zong J.C."/>
            <person name="Hayward G.S."/>
        </authorList>
    </citation>
    <scope>NUCLEOTIDE SEQUENCE</scope>
    <source>
        <strain evidence="5">Nyah NAP97</strain>
    </source>
</reference>
<evidence type="ECO:0000259" key="3">
    <source>
        <dbReference type="Pfam" id="PF17416"/>
    </source>
</evidence>
<reference evidence="5" key="3">
    <citation type="journal article" date="2014" name="J. Virol.">
        <title>Comparative genome analysis of four elephant endotheliotropic herpesviruses, EEHV3, EEHV4, EEHV5, and EEHV6, from cases of hemorrhagic disease or viremia.</title>
        <authorList>
            <person name="Zong JC"/>
            <person name="Latimer EM"/>
            <person name="Long SY"/>
            <person name="Richman LK"/>
            <person name="Heaggans SY"/>
            <person name="Hayward GS."/>
        </authorList>
    </citation>
    <scope>NUCLEOTIDE SEQUENCE</scope>
    <source>
        <strain evidence="5">Nyah NAP97</strain>
    </source>
</reference>
<keyword evidence="5" id="KW-0261">Viral envelope protein</keyword>
<dbReference type="GeneID" id="80541539"/>
<keyword evidence="5" id="KW-0946">Virion</keyword>
<dbReference type="RefSeq" id="YP_010802756.1">
    <property type="nucleotide sequence ID" value="NC_077039.1"/>
</dbReference>
<evidence type="ECO:0000259" key="2">
    <source>
        <dbReference type="Pfam" id="PF00606"/>
    </source>
</evidence>
<feature type="domain" description="Herpesvirus Glycoprotein B PH-like" evidence="4">
    <location>
        <begin position="323"/>
        <end position="417"/>
    </location>
</feature>
<evidence type="ECO:0000259" key="4">
    <source>
        <dbReference type="Pfam" id="PF17417"/>
    </source>
</evidence>
<keyword evidence="1" id="KW-1133">Transmembrane helix</keyword>
<dbReference type="InterPro" id="IPR055341">
    <property type="entry name" value="Glycoprotein_B_ecto_C"/>
</dbReference>
<feature type="domain" description="Herpesvirus glycoprotein B ectodomain C-terminal" evidence="2">
    <location>
        <begin position="457"/>
        <end position="684"/>
    </location>
</feature>
<accession>A0A866VST4</accession>
<dbReference type="GO" id="GO:0019031">
    <property type="term" value="C:viral envelope"/>
    <property type="evidence" value="ECO:0007669"/>
    <property type="project" value="UniProtKB-KW"/>
</dbReference>
<dbReference type="Gene3D" id="2.30.30.1230">
    <property type="match status" value="1"/>
</dbReference>
<reference evidence="5" key="7">
    <citation type="submission" date="2019-08" db="EMBL/GenBank/DDBJ databases">
        <title>Complete Genome Assembly and Annotation of EEHV3A the First Example of a GC-Branch African Elephant Endotheliotrophic Herpesvirus Associated with Lethal Hemorrhagic Disease.</title>
        <authorList>
            <person name="Tan J."/>
            <person name="Ling P.D."/>
            <person name="Worley K."/>
            <person name="Proudfoot J."/>
            <person name="Bowman M."/>
            <person name="Qin X."/>
            <person name="Latimer E.M."/>
            <person name="Holder K."/>
            <person name="Fayette M."/>
            <person name="Nodolf S."/>
            <person name="Heaggans S.Y."/>
            <person name="Zong J.-C."/>
            <person name="Pearson V.R."/>
            <person name="Hayward G.S."/>
        </authorList>
    </citation>
    <scope>NUCLEOTIDE SEQUENCE</scope>
    <source>
        <strain evidence="5">Nyah NAP97</strain>
    </source>
</reference>
<dbReference type="Proteomes" id="UP001162024">
    <property type="component" value="Segment"/>
</dbReference>
<dbReference type="Gene3D" id="2.30.29.100">
    <property type="match status" value="1"/>
</dbReference>
<reference evidence="5" key="6">
    <citation type="journal article" date="2016" name="MSphere">
        <title>Comparison of the Gene Coding Contents and Other Unusual Features of the GC-Rich and AT-Rich Branch Probosciviruses.</title>
        <authorList>
            <person name="Ling P.D."/>
            <person name="Long S.Y."/>
            <person name="Zong J.C."/>
            <person name="Heaggans S.Y."/>
            <person name="Qin X."/>
            <person name="Hayward G.S."/>
        </authorList>
    </citation>
    <scope>NUCLEOTIDE SEQUENCE</scope>
    <source>
        <strain evidence="5">Nyah NAP97</strain>
    </source>
</reference>
<reference evidence="5" key="5">
    <citation type="journal article" date="2016" name="MSphere">
        <title>Complete Genome Sequence of Elephant Endotheliotropic Herpesvirus 4, the First Example of a GC-Rich Branch Proboscivirus.</title>
        <authorList>
            <person name="Ling P.D."/>
            <person name="Long S.Y."/>
            <person name="Fuery A."/>
            <person name="Peng R.S."/>
            <person name="Heaggans S.Y."/>
            <person name="Qin X."/>
            <person name="Worley K.C."/>
            <person name="Dugan S."/>
            <person name="Hayward G.S."/>
        </authorList>
    </citation>
    <scope>NUCLEOTIDE SEQUENCE</scope>
    <source>
        <strain evidence="5">Nyah NAP97</strain>
    </source>
</reference>
<protein>
    <submittedName>
        <fullName evidence="5">Envelope glycoprotein B</fullName>
    </submittedName>
</protein>
<dbReference type="InterPro" id="IPR035381">
    <property type="entry name" value="Glycoprot_B_PH2"/>
</dbReference>
<dbReference type="InterPro" id="IPR038631">
    <property type="entry name" value="Glycoprot_B_PH2_sf"/>
</dbReference>
<keyword evidence="1" id="KW-0812">Transmembrane</keyword>
<keyword evidence="1" id="KW-0472">Membrane</keyword>
<proteinExistence type="predicted"/>
<keyword evidence="6" id="KW-1185">Reference proteome</keyword>
<dbReference type="Pfam" id="PF17417">
    <property type="entry name" value="Glycoprot_B_PH2"/>
    <property type="match status" value="1"/>
</dbReference>
<dbReference type="KEGG" id="vg:80541539"/>
<reference evidence="5" key="4">
    <citation type="journal article" date="2016" name="ILAR J">
        <title>Review of Elephant Endotheliotropic Herpesviruses and Acute Hemorrhagic Disease.</title>
        <authorList>
            <person name="Long S.Y."/>
            <person name="Latimer E.M."/>
            <person name="Hayward G.S."/>
        </authorList>
    </citation>
    <scope>NUCLEOTIDE SEQUENCE</scope>
    <source>
        <strain evidence="5">Nyah NAP97</strain>
    </source>
</reference>
<dbReference type="InterPro" id="IPR035377">
    <property type="entry name" value="Glycoprot_B_PH1"/>
</dbReference>
<feature type="domain" description="Herpesvirus Glycoprotein B PH-like" evidence="3">
    <location>
        <begin position="110"/>
        <end position="319"/>
    </location>
</feature>
<reference evidence="5" key="2">
    <citation type="journal article" date="2013" name="Genome Announc.">
        <title>Complete Genome Sequence of Elephant Endotheliotropic Herpesvirus 1A.</title>
        <authorList>
            <person name="Ling P.D."/>
            <person name="Reid J.G."/>
            <person name="Qin X."/>
            <person name="Muzny D.M."/>
            <person name="Gibbs R."/>
            <person name="Petrosino J."/>
            <person name="Peng R."/>
            <person name="Zong J.C."/>
            <person name="Heaggans S.Y."/>
            <person name="Hayward G.S."/>
        </authorList>
    </citation>
    <scope>NUCLEOTIDE SEQUENCE</scope>
    <source>
        <strain evidence="5">Nyah NAP97</strain>
    </source>
</reference>
<feature type="transmembrane region" description="Helical" evidence="1">
    <location>
        <begin position="734"/>
        <end position="754"/>
    </location>
</feature>